<gene>
    <name evidence="14" type="ORF">K7432_013351</name>
</gene>
<feature type="region of interest" description="Disordered" evidence="12">
    <location>
        <begin position="193"/>
        <end position="218"/>
    </location>
</feature>
<evidence type="ECO:0000256" key="8">
    <source>
        <dbReference type="ARBA" id="ARBA00023204"/>
    </source>
</evidence>
<dbReference type="Pfam" id="PF14791">
    <property type="entry name" value="DNA_pol_B_thumb"/>
    <property type="match status" value="1"/>
</dbReference>
<dbReference type="InterPro" id="IPR018944">
    <property type="entry name" value="DNA_pol_lambd_fingers_domain"/>
</dbReference>
<evidence type="ECO:0000256" key="9">
    <source>
        <dbReference type="ARBA" id="ARBA00023239"/>
    </source>
</evidence>
<dbReference type="Pfam" id="PF14792">
    <property type="entry name" value="DNA_pol_B_palm"/>
    <property type="match status" value="1"/>
</dbReference>
<dbReference type="SUPFAM" id="SSF52113">
    <property type="entry name" value="BRCT domain"/>
    <property type="match status" value="1"/>
</dbReference>
<dbReference type="PANTHER" id="PTHR11276:SF28">
    <property type="entry name" value="DNA POLYMERASE LAMBDA"/>
    <property type="match status" value="1"/>
</dbReference>
<keyword evidence="3 11" id="KW-0808">Transferase</keyword>
<evidence type="ECO:0000313" key="14">
    <source>
        <dbReference type="EMBL" id="KAK9761621.1"/>
    </source>
</evidence>
<evidence type="ECO:0000256" key="5">
    <source>
        <dbReference type="ARBA" id="ARBA00022705"/>
    </source>
</evidence>
<evidence type="ECO:0000256" key="11">
    <source>
        <dbReference type="RuleBase" id="RU366014"/>
    </source>
</evidence>
<comment type="similarity">
    <text evidence="11">Belongs to the DNA polymerase type-X family.</text>
</comment>
<dbReference type="Pfam" id="PF14716">
    <property type="entry name" value="HHH_8"/>
    <property type="match status" value="1"/>
</dbReference>
<evidence type="ECO:0000256" key="1">
    <source>
        <dbReference type="ARBA" id="ARBA00001936"/>
    </source>
</evidence>
<feature type="region of interest" description="Disordered" evidence="12">
    <location>
        <begin position="146"/>
        <end position="171"/>
    </location>
</feature>
<dbReference type="SUPFAM" id="SSF47802">
    <property type="entry name" value="DNA polymerase beta, N-terminal domain-like"/>
    <property type="match status" value="1"/>
</dbReference>
<dbReference type="InterPro" id="IPR010996">
    <property type="entry name" value="HHH_MUS81"/>
</dbReference>
<name>A0ABR2WJH8_9FUNG</name>
<dbReference type="Gene3D" id="3.40.50.10190">
    <property type="entry name" value="BRCT domain"/>
    <property type="match status" value="1"/>
</dbReference>
<reference evidence="14 15" key="1">
    <citation type="submission" date="2023-04" db="EMBL/GenBank/DDBJ databases">
        <title>Genome of Basidiobolus ranarum AG-B5.</title>
        <authorList>
            <person name="Stajich J.E."/>
            <person name="Carter-House D."/>
            <person name="Gryganskyi A."/>
        </authorList>
    </citation>
    <scope>NUCLEOTIDE SEQUENCE [LARGE SCALE GENOMIC DNA]</scope>
    <source>
        <strain evidence="14 15">AG-B5</strain>
    </source>
</reference>
<dbReference type="SMART" id="SM00483">
    <property type="entry name" value="POLXc"/>
    <property type="match status" value="1"/>
</dbReference>
<evidence type="ECO:0000256" key="2">
    <source>
        <dbReference type="ARBA" id="ARBA00022634"/>
    </source>
</evidence>
<dbReference type="EMBL" id="JASJQH010001301">
    <property type="protein sequence ID" value="KAK9761621.1"/>
    <property type="molecule type" value="Genomic_DNA"/>
</dbReference>
<sequence length="604" mass="68223">MGGSELPLAHLSAPIPNSSLSGEESDQASRPLARCSDTEIVPRKAADCTTNSTLKIFAGIQIFIIPSKINKTRLKLFKQRLEERGAIVVDTYSMNVTHLVSELGEAFILRELNITEIPEHLIVVRSDWISESVMFGRVADATKHKISSGIPHPIPDEFQEDTMSPNEELTPTPKLSTKILWWKRRWRYKKRKYEPESDTDKEADKSESDGDNSNGQFAEDKENKILLLEQDNLLKQQPSSYLQSHSEDFTLPTQFSSSGTADTSQVLSDDKESAISKRKYNWEQKFLCMHPNTLEKGKTGCPNQFIINKLMVLKDAYESVNDKFRALGYTKAIAALKKYPKAITSKEEALQIPRVGQRLADKIGEIISSGHLRRLDHIGEDVQVMEMFTKVYGAGPYQAQVWYNQGFRTLEDLGTKAILNRDQKIGLKYYYDLNQRMPREEVARYVQAVMEAASEVDNKLQCYVAGSFRRLKPTCGDIDILITRDPSDGKSHHGLLAKIVALLSERKFLTDDLALPSDETGSKYMGICRLEGGLHRHIDLLIVPYNQLGAALLYFTGSDIFNRSMRLLAIKKGMMLNMHGLYDQVLRGHKRKNLSEGRLIASST</sequence>
<keyword evidence="11" id="KW-0539">Nucleus</keyword>
<comment type="subcellular location">
    <subcellularLocation>
        <location evidence="11">Nucleus</location>
    </subcellularLocation>
</comment>
<dbReference type="SUPFAM" id="SSF81585">
    <property type="entry name" value="PsbU/PolX domain-like"/>
    <property type="match status" value="1"/>
</dbReference>
<dbReference type="PROSITE" id="PS50172">
    <property type="entry name" value="BRCT"/>
    <property type="match status" value="1"/>
</dbReference>
<dbReference type="InterPro" id="IPR002054">
    <property type="entry name" value="DNA-dir_DNA_pol_X"/>
</dbReference>
<organism evidence="14 15">
    <name type="scientific">Basidiobolus ranarum</name>
    <dbReference type="NCBI Taxonomy" id="34480"/>
    <lineage>
        <taxon>Eukaryota</taxon>
        <taxon>Fungi</taxon>
        <taxon>Fungi incertae sedis</taxon>
        <taxon>Zoopagomycota</taxon>
        <taxon>Entomophthoromycotina</taxon>
        <taxon>Basidiobolomycetes</taxon>
        <taxon>Basidiobolales</taxon>
        <taxon>Basidiobolaceae</taxon>
        <taxon>Basidiobolus</taxon>
    </lineage>
</organism>
<keyword evidence="9" id="KW-0456">Lyase</keyword>
<keyword evidence="8 11" id="KW-0234">DNA repair</keyword>
<dbReference type="Proteomes" id="UP001479436">
    <property type="component" value="Unassembled WGS sequence"/>
</dbReference>
<dbReference type="PRINTS" id="PR00869">
    <property type="entry name" value="DNAPOLX"/>
</dbReference>
<dbReference type="SUPFAM" id="SSF81301">
    <property type="entry name" value="Nucleotidyltransferase"/>
    <property type="match status" value="1"/>
</dbReference>
<evidence type="ECO:0000256" key="7">
    <source>
        <dbReference type="ARBA" id="ARBA00022932"/>
    </source>
</evidence>
<keyword evidence="5" id="KW-0235">DNA replication</keyword>
<evidence type="ECO:0000256" key="6">
    <source>
        <dbReference type="ARBA" id="ARBA00022763"/>
    </source>
</evidence>
<keyword evidence="7 11" id="KW-0239">DNA-directed DNA polymerase</keyword>
<evidence type="ECO:0000256" key="3">
    <source>
        <dbReference type="ARBA" id="ARBA00022679"/>
    </source>
</evidence>
<evidence type="ECO:0000256" key="10">
    <source>
        <dbReference type="ARBA" id="ARBA00049244"/>
    </source>
</evidence>
<dbReference type="Gene3D" id="1.10.150.110">
    <property type="entry name" value="DNA polymerase beta, N-terminal domain-like"/>
    <property type="match status" value="1"/>
</dbReference>
<dbReference type="InterPro" id="IPR027421">
    <property type="entry name" value="DNA_pol_lamdba_lyase_dom_sf"/>
</dbReference>
<keyword evidence="6 11" id="KW-0227">DNA damage</keyword>
<proteinExistence type="inferred from homology"/>
<keyword evidence="4 11" id="KW-0548">Nucleotidyltransferase</keyword>
<evidence type="ECO:0000259" key="13">
    <source>
        <dbReference type="PROSITE" id="PS50172"/>
    </source>
</evidence>
<feature type="compositionally biased region" description="Polar residues" evidence="12">
    <location>
        <begin position="161"/>
        <end position="171"/>
    </location>
</feature>
<dbReference type="InterPro" id="IPR037160">
    <property type="entry name" value="DNA_Pol_thumb_sf"/>
</dbReference>
<dbReference type="SMART" id="SM00292">
    <property type="entry name" value="BRCT"/>
    <property type="match status" value="1"/>
</dbReference>
<dbReference type="PANTHER" id="PTHR11276">
    <property type="entry name" value="DNA POLYMERASE TYPE-X FAMILY MEMBER"/>
    <property type="match status" value="1"/>
</dbReference>
<dbReference type="InterPro" id="IPR002008">
    <property type="entry name" value="DNA_pol_X_beta-like"/>
</dbReference>
<feature type="region of interest" description="Disordered" evidence="12">
    <location>
        <begin position="11"/>
        <end position="33"/>
    </location>
</feature>
<dbReference type="InterPro" id="IPR001357">
    <property type="entry name" value="BRCT_dom"/>
</dbReference>
<feature type="domain" description="BRCT" evidence="13">
    <location>
        <begin position="52"/>
        <end position="146"/>
    </location>
</feature>
<protein>
    <recommendedName>
        <fullName evidence="11">DNA polymerase</fullName>
        <ecNumber evidence="11">2.7.7.7</ecNumber>
    </recommendedName>
</protein>
<keyword evidence="15" id="KW-1185">Reference proteome</keyword>
<dbReference type="Pfam" id="PF00533">
    <property type="entry name" value="BRCT"/>
    <property type="match status" value="1"/>
</dbReference>
<keyword evidence="2" id="KW-0237">DNA synthesis</keyword>
<evidence type="ECO:0000256" key="12">
    <source>
        <dbReference type="SAM" id="MobiDB-lite"/>
    </source>
</evidence>
<feature type="compositionally biased region" description="Basic and acidic residues" evidence="12">
    <location>
        <begin position="193"/>
        <end position="208"/>
    </location>
</feature>
<comment type="catalytic activity">
    <reaction evidence="10 11">
        <text>DNA(n) + a 2'-deoxyribonucleoside 5'-triphosphate = DNA(n+1) + diphosphate</text>
        <dbReference type="Rhea" id="RHEA:22508"/>
        <dbReference type="Rhea" id="RHEA-COMP:17339"/>
        <dbReference type="Rhea" id="RHEA-COMP:17340"/>
        <dbReference type="ChEBI" id="CHEBI:33019"/>
        <dbReference type="ChEBI" id="CHEBI:61560"/>
        <dbReference type="ChEBI" id="CHEBI:173112"/>
        <dbReference type="EC" id="2.7.7.7"/>
    </reaction>
</comment>
<dbReference type="InterPro" id="IPR029398">
    <property type="entry name" value="PolB_thumb"/>
</dbReference>
<comment type="cofactor">
    <cofactor evidence="1">
        <name>Mn(2+)</name>
        <dbReference type="ChEBI" id="CHEBI:29035"/>
    </cofactor>
</comment>
<dbReference type="PRINTS" id="PR00870">
    <property type="entry name" value="DNAPOLXBETA"/>
</dbReference>
<dbReference type="InterPro" id="IPR028207">
    <property type="entry name" value="DNA_pol_B_palm_palm"/>
</dbReference>
<dbReference type="EC" id="2.7.7.7" evidence="11"/>
<dbReference type="CDD" id="cd00141">
    <property type="entry name" value="NT_POLXc"/>
    <property type="match status" value="1"/>
</dbReference>
<dbReference type="Gene3D" id="3.30.210.10">
    <property type="entry name" value="DNA polymerase, thumb domain"/>
    <property type="match status" value="1"/>
</dbReference>
<dbReference type="Pfam" id="PF10391">
    <property type="entry name" value="DNA_pol_lambd_f"/>
    <property type="match status" value="1"/>
</dbReference>
<dbReference type="InterPro" id="IPR022312">
    <property type="entry name" value="DNA_pol_X"/>
</dbReference>
<dbReference type="InterPro" id="IPR043519">
    <property type="entry name" value="NT_sf"/>
</dbReference>
<dbReference type="Gene3D" id="3.30.460.10">
    <property type="entry name" value="Beta Polymerase, domain 2"/>
    <property type="match status" value="1"/>
</dbReference>
<accession>A0ABR2WJH8</accession>
<comment type="caution">
    <text evidence="14">The sequence shown here is derived from an EMBL/GenBank/DDBJ whole genome shotgun (WGS) entry which is preliminary data.</text>
</comment>
<dbReference type="InterPro" id="IPR036420">
    <property type="entry name" value="BRCT_dom_sf"/>
</dbReference>
<evidence type="ECO:0000313" key="15">
    <source>
        <dbReference type="Proteomes" id="UP001479436"/>
    </source>
</evidence>
<dbReference type="Gene3D" id="1.10.150.20">
    <property type="entry name" value="5' to 3' exonuclease, C-terminal subdomain"/>
    <property type="match status" value="1"/>
</dbReference>
<comment type="function">
    <text evidence="11">DNA polymerase that functions in several pathways of DNA repair. Involved in base excision repair (BER) responsible for repair of lesions that give rise to abasic (AP) sites in DNA. Also contributes to DNA double-strand break repair by non-homologous end joining and homologous recombination. Has both template-dependent and template-independent (terminal transferase) DNA polymerase activities. Has also a 5'-deoxyribose-5-phosphate lyase (dRP lyase) activity.</text>
</comment>
<evidence type="ECO:0000256" key="4">
    <source>
        <dbReference type="ARBA" id="ARBA00022695"/>
    </source>
</evidence>